<dbReference type="EMBL" id="LNJB01000051">
    <property type="protein sequence ID" value="KYC52183.1"/>
    <property type="molecule type" value="Genomic_DNA"/>
</dbReference>
<evidence type="ECO:0000313" key="2">
    <source>
        <dbReference type="Proteomes" id="UP000092420"/>
    </source>
</evidence>
<organism evidence="1 2">
    <name type="scientific">Candidatus Methanofastidiosum methylothiophilum</name>
    <dbReference type="NCBI Taxonomy" id="1705564"/>
    <lineage>
        <taxon>Archaea</taxon>
        <taxon>Methanobacteriati</taxon>
        <taxon>Methanobacteriota</taxon>
        <taxon>Stenosarchaea group</taxon>
        <taxon>Candidatus Methanofastidiosia</taxon>
        <taxon>Candidatus Methanofastidiosales</taxon>
        <taxon>Candidatus Methanofastidiosaceae</taxon>
        <taxon>Candidatus Methanofastidiosum</taxon>
    </lineage>
</organism>
<protein>
    <submittedName>
        <fullName evidence="1">Uncharacterized protein</fullName>
    </submittedName>
</protein>
<sequence>MKQYEAEISFVNKKAKYILYPSADNEKEAEKKAREILAKYEPNLTIKKVKLRGGIK</sequence>
<dbReference type="Proteomes" id="UP000092420">
    <property type="component" value="Unassembled WGS sequence"/>
</dbReference>
<accession>A0A150J4N7</accession>
<comment type="caution">
    <text evidence="1">The sequence shown here is derived from an EMBL/GenBank/DDBJ whole genome shotgun (WGS) entry which is preliminary data.</text>
</comment>
<evidence type="ECO:0000313" key="1">
    <source>
        <dbReference type="EMBL" id="KYC52183.1"/>
    </source>
</evidence>
<proteinExistence type="predicted"/>
<dbReference type="AlphaFoldDB" id="A0A150J4N7"/>
<name>A0A150J4N7_9EURY</name>
<reference evidence="1 2" key="1">
    <citation type="journal article" date="2016" name="ISME J.">
        <title>Chasing the elusive Euryarchaeota class WSA2: genomes reveal a uniquely fastidious methyl-reducing methanogen.</title>
        <authorList>
            <person name="Nobu M.K."/>
            <person name="Narihiro T."/>
            <person name="Kuroda K."/>
            <person name="Mei R."/>
            <person name="Liu W.T."/>
        </authorList>
    </citation>
    <scope>NUCLEOTIDE SEQUENCE [LARGE SCALE GENOMIC DNA]</scope>
    <source>
        <strain evidence="1">ADurb1013_Bin02101</strain>
    </source>
</reference>
<gene>
    <name evidence="1" type="ORF">AN188_01604</name>
</gene>